<evidence type="ECO:0000313" key="1">
    <source>
        <dbReference type="EMBL" id="APO74248.1"/>
    </source>
</evidence>
<dbReference type="AlphaFoldDB" id="A0A1L5P285"/>
<reference evidence="1 2" key="1">
    <citation type="submission" date="2016-09" db="EMBL/GenBank/DDBJ databases">
        <title>The complete genome sequences of Rhizobium gallicum, symbiovars gallicum and phaseoli, symbionts associated to common bean (Phaseolus vulgaris).</title>
        <authorList>
            <person name="Bustos P."/>
            <person name="Santamaria R.I."/>
            <person name="Perez-Carrascal O.M."/>
            <person name="Juarez S."/>
            <person name="Lozano L."/>
            <person name="Martinez-Flores I."/>
            <person name="Martinez-Romero E."/>
            <person name="Cevallos M."/>
            <person name="Romero D."/>
            <person name="Davila G."/>
            <person name="Gonzalez V."/>
        </authorList>
    </citation>
    <scope>NUCLEOTIDE SEQUENCE [LARGE SCALE GENOMIC DNA]</scope>
    <source>
        <strain evidence="1 2">8C-3</strain>
    </source>
</reference>
<dbReference type="InterPro" id="IPR036390">
    <property type="entry name" value="WH_DNA-bd_sf"/>
</dbReference>
<organism evidence="1 2">
    <name type="scientific">Rhizobium etli 8C-3</name>
    <dbReference type="NCBI Taxonomy" id="538025"/>
    <lineage>
        <taxon>Bacteria</taxon>
        <taxon>Pseudomonadati</taxon>
        <taxon>Pseudomonadota</taxon>
        <taxon>Alphaproteobacteria</taxon>
        <taxon>Hyphomicrobiales</taxon>
        <taxon>Rhizobiaceae</taxon>
        <taxon>Rhizobium/Agrobacterium group</taxon>
        <taxon>Rhizobium</taxon>
    </lineage>
</organism>
<proteinExistence type="predicted"/>
<dbReference type="SUPFAM" id="SSF46785">
    <property type="entry name" value="Winged helix' DNA-binding domain"/>
    <property type="match status" value="1"/>
</dbReference>
<accession>A0A1L5P285</accession>
<evidence type="ECO:0000313" key="2">
    <source>
        <dbReference type="Proteomes" id="UP000185109"/>
    </source>
</evidence>
<dbReference type="Proteomes" id="UP000185109">
    <property type="component" value="Chromosome"/>
</dbReference>
<dbReference type="RefSeq" id="WP_074060813.1">
    <property type="nucleotide sequence ID" value="NZ_CP017241.1"/>
</dbReference>
<dbReference type="EMBL" id="CP017241">
    <property type="protein sequence ID" value="APO74248.1"/>
    <property type="molecule type" value="Genomic_DNA"/>
</dbReference>
<name>A0A1L5P285_RHIET</name>
<protein>
    <submittedName>
        <fullName evidence="1">Uncharacterized protein</fullName>
    </submittedName>
</protein>
<gene>
    <name evidence="1" type="ORF">AM571_CH01413</name>
</gene>
<sequence>MLAVDRFGFPPVVSKDELIAMAPHVRSECVALMRESGLSEEFIGRQFNVREHVIRHIADARHAFRLPKILLAGEIDEEDQPAATPSKKTTGLPKSAFAILKFMAGQGGRITASKATIARDLDMPLGSVDNGMMRLLDDDFVIREMAGVGGKPPVYCMTDKATAIAAVLFPMTSVE</sequence>